<accession>A0ABM7WJD8</accession>
<dbReference type="NCBIfam" id="TIGR01128">
    <property type="entry name" value="holA"/>
    <property type="match status" value="1"/>
</dbReference>
<dbReference type="Pfam" id="PF06144">
    <property type="entry name" value="DNA_pol3_delta"/>
    <property type="match status" value="1"/>
</dbReference>
<dbReference type="RefSeq" id="WP_244385746.1">
    <property type="nucleotide sequence ID" value="NZ_AP025564.1"/>
</dbReference>
<keyword evidence="6" id="KW-0239">DNA-directed DNA polymerase</keyword>
<dbReference type="Gene3D" id="1.10.8.60">
    <property type="match status" value="1"/>
</dbReference>
<dbReference type="SUPFAM" id="SSF52540">
    <property type="entry name" value="P-loop containing nucleoside triphosphate hydrolases"/>
    <property type="match status" value="1"/>
</dbReference>
<feature type="domain" description="DNA polymerase III delta subunit-like C-terminal" evidence="10">
    <location>
        <begin position="208"/>
        <end position="315"/>
    </location>
</feature>
<evidence type="ECO:0000256" key="6">
    <source>
        <dbReference type="ARBA" id="ARBA00022932"/>
    </source>
</evidence>
<evidence type="ECO:0000256" key="1">
    <source>
        <dbReference type="ARBA" id="ARBA00012417"/>
    </source>
</evidence>
<proteinExistence type="inferred from homology"/>
<keyword evidence="12" id="KW-1185">Reference proteome</keyword>
<evidence type="ECO:0000256" key="2">
    <source>
        <dbReference type="ARBA" id="ARBA00017703"/>
    </source>
</evidence>
<dbReference type="EMBL" id="AP025564">
    <property type="protein sequence ID" value="BDE96437.1"/>
    <property type="molecule type" value="Genomic_DNA"/>
</dbReference>
<dbReference type="Gene3D" id="3.40.50.300">
    <property type="entry name" value="P-loop containing nucleotide triphosphate hydrolases"/>
    <property type="match status" value="1"/>
</dbReference>
<evidence type="ECO:0000256" key="8">
    <source>
        <dbReference type="ARBA" id="ARBA00049244"/>
    </source>
</evidence>
<keyword evidence="5" id="KW-0235">DNA replication</keyword>
<sequence length="323" mass="35317">MTTEKKDVLLPAYLVNGEDELKREAVLKRLKARIAKLGDLSFNSDTFDGERATGADIVAACNTMPFASEARLVLVTSADKLKKADAEALVAYLASPFASTVLALVTDKLAKNTRLYKAMAALGKTAIIDCAPLKRYELPKTVRSLAVGHGVTITEGAANKLIELVGENTVHLDSELKKIALSHRGNDAVNEHEIASLVSRTAEIKPWEFVDAFAARNQKKCIMCLQRMESASPHALLAMCVTRLRELICARSLEARGAERSLAATLKMPDWRVKNHVAWARSYTAEELRGALIGARDTERAMKSGTDPNDAFLDWVLAVTRRG</sequence>
<evidence type="ECO:0000313" key="11">
    <source>
        <dbReference type="EMBL" id="BDE96437.1"/>
    </source>
</evidence>
<comment type="similarity">
    <text evidence="7">Belongs to the DNA polymerase HolA subunit family.</text>
</comment>
<evidence type="ECO:0000256" key="4">
    <source>
        <dbReference type="ARBA" id="ARBA00022695"/>
    </source>
</evidence>
<reference evidence="11 12" key="1">
    <citation type="submission" date="2022-01" db="EMBL/GenBank/DDBJ databases">
        <title>Novel bile acid biosynthetic pathways are enriched in the microbiome of centenarians.</title>
        <authorList>
            <person name="Sato Y."/>
            <person name="Atarashi K."/>
            <person name="Plichta R.D."/>
            <person name="Arai Y."/>
            <person name="Sasajima S."/>
            <person name="Kearney M.S."/>
            <person name="Suda W."/>
            <person name="Takeshita K."/>
            <person name="Sasaki T."/>
            <person name="Okamoto S."/>
            <person name="Skelly N.A."/>
            <person name="Okamura Y."/>
            <person name="Vlamakis H."/>
            <person name="Li Y."/>
            <person name="Tanoue T."/>
            <person name="Takei H."/>
            <person name="Nittono H."/>
            <person name="Narushima S."/>
            <person name="Irie J."/>
            <person name="Itoh H."/>
            <person name="Moriya K."/>
            <person name="Sugiura Y."/>
            <person name="Suematsu M."/>
            <person name="Moritoki N."/>
            <person name="Shibata S."/>
            <person name="Littman R.D."/>
            <person name="Fischbach A.M."/>
            <person name="Uwamino Y."/>
            <person name="Inoue T."/>
            <person name="Honda A."/>
            <person name="Hattori M."/>
            <person name="Murai T."/>
            <person name="Xavier J.R."/>
            <person name="Hirose N."/>
            <person name="Honda K."/>
        </authorList>
    </citation>
    <scope>NUCLEOTIDE SEQUENCE [LARGE SCALE GENOMIC DNA]</scope>
    <source>
        <strain evidence="11 12">CE91-St30</strain>
    </source>
</reference>
<dbReference type="PANTHER" id="PTHR34388:SF1">
    <property type="entry name" value="DNA POLYMERASE III SUBUNIT DELTA"/>
    <property type="match status" value="1"/>
</dbReference>
<dbReference type="Pfam" id="PF21694">
    <property type="entry name" value="DNA_pol3_delta_C"/>
    <property type="match status" value="1"/>
</dbReference>
<dbReference type="InterPro" id="IPR010372">
    <property type="entry name" value="DNA_pol3_delta_N"/>
</dbReference>
<evidence type="ECO:0000256" key="5">
    <source>
        <dbReference type="ARBA" id="ARBA00022705"/>
    </source>
</evidence>
<keyword evidence="3" id="KW-0808">Transferase</keyword>
<dbReference type="SUPFAM" id="SSF48019">
    <property type="entry name" value="post-AAA+ oligomerization domain-like"/>
    <property type="match status" value="1"/>
</dbReference>
<evidence type="ECO:0000256" key="7">
    <source>
        <dbReference type="ARBA" id="ARBA00034754"/>
    </source>
</evidence>
<dbReference type="InterPro" id="IPR048466">
    <property type="entry name" value="DNA_pol3_delta-like_C"/>
</dbReference>
<evidence type="ECO:0000313" key="12">
    <source>
        <dbReference type="Proteomes" id="UP001320544"/>
    </source>
</evidence>
<dbReference type="InterPro" id="IPR008921">
    <property type="entry name" value="DNA_pol3_clamp-load_cplx_C"/>
</dbReference>
<dbReference type="Proteomes" id="UP001320544">
    <property type="component" value="Chromosome"/>
</dbReference>
<protein>
    <recommendedName>
        <fullName evidence="2">DNA polymerase III subunit delta</fullName>
        <ecNumber evidence="1">2.7.7.7</ecNumber>
    </recommendedName>
</protein>
<gene>
    <name evidence="11" type="ORF">CE91St30_17700</name>
</gene>
<evidence type="ECO:0000259" key="10">
    <source>
        <dbReference type="Pfam" id="PF21694"/>
    </source>
</evidence>
<dbReference type="PANTHER" id="PTHR34388">
    <property type="entry name" value="DNA POLYMERASE III SUBUNIT DELTA"/>
    <property type="match status" value="1"/>
</dbReference>
<dbReference type="InterPro" id="IPR005790">
    <property type="entry name" value="DNA_polIII_delta"/>
</dbReference>
<name>A0ABM7WJD8_9ACTN</name>
<evidence type="ECO:0000259" key="9">
    <source>
        <dbReference type="Pfam" id="PF06144"/>
    </source>
</evidence>
<dbReference type="InterPro" id="IPR027417">
    <property type="entry name" value="P-loop_NTPase"/>
</dbReference>
<evidence type="ECO:0000256" key="3">
    <source>
        <dbReference type="ARBA" id="ARBA00022679"/>
    </source>
</evidence>
<comment type="catalytic activity">
    <reaction evidence="8">
        <text>DNA(n) + a 2'-deoxyribonucleoside 5'-triphosphate = DNA(n+1) + diphosphate</text>
        <dbReference type="Rhea" id="RHEA:22508"/>
        <dbReference type="Rhea" id="RHEA-COMP:17339"/>
        <dbReference type="Rhea" id="RHEA-COMP:17340"/>
        <dbReference type="ChEBI" id="CHEBI:33019"/>
        <dbReference type="ChEBI" id="CHEBI:61560"/>
        <dbReference type="ChEBI" id="CHEBI:173112"/>
        <dbReference type="EC" id="2.7.7.7"/>
    </reaction>
</comment>
<keyword evidence="4" id="KW-0548">Nucleotidyltransferase</keyword>
<organism evidence="11 12">
    <name type="scientific">Raoultibacter timonensis</name>
    <dbReference type="NCBI Taxonomy" id="1907662"/>
    <lineage>
        <taxon>Bacteria</taxon>
        <taxon>Bacillati</taxon>
        <taxon>Actinomycetota</taxon>
        <taxon>Coriobacteriia</taxon>
        <taxon>Eggerthellales</taxon>
        <taxon>Eggerthellaceae</taxon>
        <taxon>Raoultibacter</taxon>
    </lineage>
</organism>
<dbReference type="Gene3D" id="1.20.272.10">
    <property type="match status" value="1"/>
</dbReference>
<dbReference type="EC" id="2.7.7.7" evidence="1"/>
<feature type="domain" description="DNA polymerase III delta N-terminal" evidence="9">
    <location>
        <begin position="13"/>
        <end position="121"/>
    </location>
</feature>